<accession>A0A2N9FS00</accession>
<dbReference type="Gene3D" id="3.30.559.10">
    <property type="entry name" value="Chloramphenicol acetyltransferase-like domain"/>
    <property type="match status" value="2"/>
</dbReference>
<dbReference type="AlphaFoldDB" id="A0A2N9FS00"/>
<evidence type="ECO:0000313" key="4">
    <source>
        <dbReference type="EMBL" id="SPC90032.1"/>
    </source>
</evidence>
<dbReference type="EMBL" id="OIVN01001113">
    <property type="protein sequence ID" value="SPC90032.1"/>
    <property type="molecule type" value="Genomic_DNA"/>
</dbReference>
<name>A0A2N9FS00_FAGSY</name>
<dbReference type="PANTHER" id="PTHR31623:SF122">
    <property type="entry name" value="HXXXD-TYPE ACYL-TRANSFERASE FAMILY PROTEIN"/>
    <property type="match status" value="1"/>
</dbReference>
<dbReference type="GO" id="GO:0016746">
    <property type="term" value="F:acyltransferase activity"/>
    <property type="evidence" value="ECO:0007669"/>
    <property type="project" value="UniProtKB-KW"/>
</dbReference>
<dbReference type="InterPro" id="IPR023213">
    <property type="entry name" value="CAT-like_dom_sf"/>
</dbReference>
<keyword evidence="2" id="KW-0808">Transferase</keyword>
<dbReference type="PANTHER" id="PTHR31623">
    <property type="entry name" value="F21J9.9"/>
    <property type="match status" value="1"/>
</dbReference>
<comment type="similarity">
    <text evidence="1">Belongs to the plant acyltransferase family.</text>
</comment>
<dbReference type="Pfam" id="PF02458">
    <property type="entry name" value="Transferase"/>
    <property type="match status" value="1"/>
</dbReference>
<sequence>MKTMEPEIISRETIKPSSPTPPYHRIHCLSLFDELSPRLYVPFVYFYPNQGSDTPSFITDKANQLKNSLSKTLSRYYPFAGRVKDRLSIDCNDEGVVFLEARIKCMLSEILENPKAEALNLLFADDLQWKDSNLSSLLAIQISYFDCGGMAIGVCISHKIGDAATMVTFINDWATMTCNPDVELSPEFNLASMFPRGDLPTITEAVLKETKCLSKRYVIDTSKIAALKAMIADKVENPTRVEVVTALIYKCAISASRSNSESPNPTLFVQTVNLRNRMIPPLPENTMGNMASFFAVSTMEESEIELHGLVGQMKESMAHFCNTYVNKFRGEEWLLLIKEFLKESRKLFIGGNQVVYRCSSWCKFPLYEADFGWGKPIWVTIASCVLKNTVVMMDTRSGDGIEVFVNLEEQDMAVFESDAELLGFASFNPSALDSDLELP</sequence>
<protein>
    <submittedName>
        <fullName evidence="4">Uncharacterized protein</fullName>
    </submittedName>
</protein>
<evidence type="ECO:0000256" key="2">
    <source>
        <dbReference type="ARBA" id="ARBA00022679"/>
    </source>
</evidence>
<proteinExistence type="inferred from homology"/>
<gene>
    <name evidence="4" type="ORF">FSB_LOCUS17914</name>
</gene>
<evidence type="ECO:0000256" key="3">
    <source>
        <dbReference type="ARBA" id="ARBA00023315"/>
    </source>
</evidence>
<evidence type="ECO:0000256" key="1">
    <source>
        <dbReference type="ARBA" id="ARBA00009861"/>
    </source>
</evidence>
<reference evidence="4" key="1">
    <citation type="submission" date="2018-02" db="EMBL/GenBank/DDBJ databases">
        <authorList>
            <person name="Cohen D.B."/>
            <person name="Kent A.D."/>
        </authorList>
    </citation>
    <scope>NUCLEOTIDE SEQUENCE</scope>
</reference>
<organism evidence="4">
    <name type="scientific">Fagus sylvatica</name>
    <name type="common">Beechnut</name>
    <dbReference type="NCBI Taxonomy" id="28930"/>
    <lineage>
        <taxon>Eukaryota</taxon>
        <taxon>Viridiplantae</taxon>
        <taxon>Streptophyta</taxon>
        <taxon>Embryophyta</taxon>
        <taxon>Tracheophyta</taxon>
        <taxon>Spermatophyta</taxon>
        <taxon>Magnoliopsida</taxon>
        <taxon>eudicotyledons</taxon>
        <taxon>Gunneridae</taxon>
        <taxon>Pentapetalae</taxon>
        <taxon>rosids</taxon>
        <taxon>fabids</taxon>
        <taxon>Fagales</taxon>
        <taxon>Fagaceae</taxon>
        <taxon>Fagus</taxon>
    </lineage>
</organism>
<keyword evidence="3" id="KW-0012">Acyltransferase</keyword>